<keyword evidence="2 10" id="KW-0489">Methyltransferase</keyword>
<dbReference type="Proteomes" id="UP000254575">
    <property type="component" value="Unassembled WGS sequence"/>
</dbReference>
<evidence type="ECO:0000259" key="12">
    <source>
        <dbReference type="Pfam" id="PF05430"/>
    </source>
</evidence>
<evidence type="ECO:0000313" key="13">
    <source>
        <dbReference type="EMBL" id="SUO91431.1"/>
    </source>
</evidence>
<dbReference type="Gene3D" id="3.30.9.10">
    <property type="entry name" value="D-Amino Acid Oxidase, subunit A, domain 2"/>
    <property type="match status" value="1"/>
</dbReference>
<dbReference type="NCBIfam" id="NF033855">
    <property type="entry name" value="tRNA_MNMC2"/>
    <property type="match status" value="1"/>
</dbReference>
<keyword evidence="7 10" id="KW-0274">FAD</keyword>
<feature type="region of interest" description="FAD-dependent cmnm(5)s(2)U34 oxidoreductase" evidence="10">
    <location>
        <begin position="258"/>
        <end position="621"/>
    </location>
</feature>
<dbReference type="Gene3D" id="3.50.50.60">
    <property type="entry name" value="FAD/NAD(P)-binding domain"/>
    <property type="match status" value="1"/>
</dbReference>
<dbReference type="Gene3D" id="3.40.50.150">
    <property type="entry name" value="Vaccinia Virus protein VP39"/>
    <property type="match status" value="1"/>
</dbReference>
<evidence type="ECO:0000256" key="8">
    <source>
        <dbReference type="ARBA" id="ARBA00023002"/>
    </source>
</evidence>
<keyword evidence="3 10" id="KW-0285">Flavoprotein</keyword>
<evidence type="ECO:0000256" key="1">
    <source>
        <dbReference type="ARBA" id="ARBA00022490"/>
    </source>
</evidence>
<dbReference type="OrthoDB" id="9786494at2"/>
<feature type="domain" description="MnmC-like methyltransferase" evidence="12">
    <location>
        <begin position="117"/>
        <end position="231"/>
    </location>
</feature>
<evidence type="ECO:0000256" key="3">
    <source>
        <dbReference type="ARBA" id="ARBA00022630"/>
    </source>
</evidence>
<dbReference type="GO" id="GO:0050660">
    <property type="term" value="F:flavin adenine dinucleotide binding"/>
    <property type="evidence" value="ECO:0007669"/>
    <property type="project" value="UniProtKB-UniRule"/>
</dbReference>
<protein>
    <recommendedName>
        <fullName evidence="10">tRNA 5-methylaminomethyl-2-thiouridine biosynthesis bifunctional protein MnmC</fullName>
        <shortName evidence="10">tRNA mnm(5)s(2)U biosynthesis bifunctional protein</shortName>
    </recommendedName>
    <domain>
        <recommendedName>
            <fullName evidence="10">tRNA (mnm(5)s(2)U34)-methyltransferase</fullName>
            <ecNumber evidence="10">2.1.1.61</ecNumber>
        </recommendedName>
    </domain>
    <domain>
        <recommendedName>
            <fullName evidence="10">FAD-dependent cmnm(5)s(2)U34 oxidoreductase</fullName>
            <ecNumber evidence="10">1.5.-.-</ecNumber>
        </recommendedName>
    </domain>
</protein>
<dbReference type="InterPro" id="IPR008471">
    <property type="entry name" value="MnmC-like_methylTransf"/>
</dbReference>
<comment type="function">
    <text evidence="10">Catalyzes the last two steps in the biosynthesis of 5-methylaminomethyl-2-thiouridine (mnm(5)s(2)U) at the wobble position (U34) in tRNA. Catalyzes the FAD-dependent demodification of cmnm(5)s(2)U34 to nm(5)s(2)U34, followed by the transfer of a methyl group from S-adenosyl-L-methionine to nm(5)s(2)U34, to form mnm(5)s(2)U34.</text>
</comment>
<feature type="domain" description="FAD dependent oxidoreductase" evidence="11">
    <location>
        <begin position="256"/>
        <end position="588"/>
    </location>
</feature>
<dbReference type="GO" id="GO:0032259">
    <property type="term" value="P:methylation"/>
    <property type="evidence" value="ECO:0007669"/>
    <property type="project" value="UniProtKB-KW"/>
</dbReference>
<dbReference type="EC" id="2.1.1.61" evidence="10"/>
<comment type="similarity">
    <text evidence="10">In the C-terminal section; belongs to the DAO family.</text>
</comment>
<keyword evidence="6 10" id="KW-0819">tRNA processing</keyword>
<comment type="subcellular location">
    <subcellularLocation>
        <location evidence="10">Cytoplasm</location>
    </subcellularLocation>
</comment>
<dbReference type="SUPFAM" id="SSF51971">
    <property type="entry name" value="Nucleotide-binding domain"/>
    <property type="match status" value="1"/>
</dbReference>
<dbReference type="InterPro" id="IPR047785">
    <property type="entry name" value="tRNA_MNMC2"/>
</dbReference>
<dbReference type="PANTHER" id="PTHR13847:SF283">
    <property type="entry name" value="TRNA 5-METHYLAMINOMETHYL-2-THIOURIDINE BIOSYNTHESIS BIFUNCTIONAL PROTEIN MNMC"/>
    <property type="match status" value="1"/>
</dbReference>
<organism evidence="13 14">
    <name type="scientific">Suttonella indologenes</name>
    <dbReference type="NCBI Taxonomy" id="13276"/>
    <lineage>
        <taxon>Bacteria</taxon>
        <taxon>Pseudomonadati</taxon>
        <taxon>Pseudomonadota</taxon>
        <taxon>Gammaproteobacteria</taxon>
        <taxon>Cardiobacteriales</taxon>
        <taxon>Cardiobacteriaceae</taxon>
        <taxon>Suttonella</taxon>
    </lineage>
</organism>
<dbReference type="Pfam" id="PF01266">
    <property type="entry name" value="DAO"/>
    <property type="match status" value="1"/>
</dbReference>
<keyword evidence="14" id="KW-1185">Reference proteome</keyword>
<evidence type="ECO:0000256" key="5">
    <source>
        <dbReference type="ARBA" id="ARBA00022691"/>
    </source>
</evidence>
<dbReference type="InterPro" id="IPR036188">
    <property type="entry name" value="FAD/NAD-bd_sf"/>
</dbReference>
<dbReference type="InterPro" id="IPR023032">
    <property type="entry name" value="tRNA_MAMT_biosynth_bifunc_MnmC"/>
</dbReference>
<evidence type="ECO:0000313" key="14">
    <source>
        <dbReference type="Proteomes" id="UP000254575"/>
    </source>
</evidence>
<proteinExistence type="inferred from homology"/>
<evidence type="ECO:0000256" key="4">
    <source>
        <dbReference type="ARBA" id="ARBA00022679"/>
    </source>
</evidence>
<comment type="cofactor">
    <cofactor evidence="10">
        <name>FAD</name>
        <dbReference type="ChEBI" id="CHEBI:57692"/>
    </cofactor>
</comment>
<keyword evidence="5 10" id="KW-0949">S-adenosyl-L-methionine</keyword>
<evidence type="ECO:0000256" key="10">
    <source>
        <dbReference type="HAMAP-Rule" id="MF_01102"/>
    </source>
</evidence>
<evidence type="ECO:0000256" key="2">
    <source>
        <dbReference type="ARBA" id="ARBA00022603"/>
    </source>
</evidence>
<dbReference type="EC" id="1.5.-.-" evidence="10"/>
<reference evidence="13 14" key="1">
    <citation type="submission" date="2018-06" db="EMBL/GenBank/DDBJ databases">
        <authorList>
            <consortium name="Pathogen Informatics"/>
            <person name="Doyle S."/>
        </authorList>
    </citation>
    <scope>NUCLEOTIDE SEQUENCE [LARGE SCALE GENOMIC DNA]</scope>
    <source>
        <strain evidence="13 14">NCTC10717</strain>
    </source>
</reference>
<comment type="catalytic activity">
    <reaction evidence="10">
        <text>5-aminomethyl-2-thiouridine(34) in tRNA + S-adenosyl-L-methionine = 5-methylaminomethyl-2-thiouridine(34) in tRNA + S-adenosyl-L-homocysteine + H(+)</text>
        <dbReference type="Rhea" id="RHEA:19569"/>
        <dbReference type="Rhea" id="RHEA-COMP:10195"/>
        <dbReference type="Rhea" id="RHEA-COMP:10197"/>
        <dbReference type="ChEBI" id="CHEBI:15378"/>
        <dbReference type="ChEBI" id="CHEBI:57856"/>
        <dbReference type="ChEBI" id="CHEBI:59789"/>
        <dbReference type="ChEBI" id="CHEBI:74454"/>
        <dbReference type="ChEBI" id="CHEBI:74455"/>
        <dbReference type="EC" id="2.1.1.61"/>
    </reaction>
</comment>
<dbReference type="GO" id="GO:0005737">
    <property type="term" value="C:cytoplasm"/>
    <property type="evidence" value="ECO:0007669"/>
    <property type="project" value="UniProtKB-SubCell"/>
</dbReference>
<name>A0A380MJR2_9GAMM</name>
<evidence type="ECO:0000256" key="6">
    <source>
        <dbReference type="ARBA" id="ARBA00022694"/>
    </source>
</evidence>
<keyword evidence="9 10" id="KW-0511">Multifunctional enzyme</keyword>
<dbReference type="InterPro" id="IPR006076">
    <property type="entry name" value="FAD-dep_OxRdtase"/>
</dbReference>
<evidence type="ECO:0000256" key="7">
    <source>
        <dbReference type="ARBA" id="ARBA00022827"/>
    </source>
</evidence>
<comment type="similarity">
    <text evidence="10">In the N-terminal section; belongs to the methyltransferase superfamily. tRNA (mnm(5)s(2)U34)-methyltransferase family.</text>
</comment>
<dbReference type="PANTHER" id="PTHR13847">
    <property type="entry name" value="SARCOSINE DEHYDROGENASE-RELATED"/>
    <property type="match status" value="1"/>
</dbReference>
<accession>A0A380MJR2</accession>
<evidence type="ECO:0000259" key="11">
    <source>
        <dbReference type="Pfam" id="PF01266"/>
    </source>
</evidence>
<keyword evidence="4 10" id="KW-0808">Transferase</keyword>
<feature type="region of interest" description="tRNA (mnm(5)s(2)U34)-methyltransferase" evidence="10">
    <location>
        <begin position="1"/>
        <end position="233"/>
    </location>
</feature>
<dbReference type="GO" id="GO:0002097">
    <property type="term" value="P:tRNA wobble base modification"/>
    <property type="evidence" value="ECO:0007669"/>
    <property type="project" value="UniProtKB-UniRule"/>
</dbReference>
<dbReference type="EMBL" id="UHIA01000003">
    <property type="protein sequence ID" value="SUO91431.1"/>
    <property type="molecule type" value="Genomic_DNA"/>
</dbReference>
<dbReference type="AlphaFoldDB" id="A0A380MJR2"/>
<evidence type="ECO:0000256" key="9">
    <source>
        <dbReference type="ARBA" id="ARBA00023268"/>
    </source>
</evidence>
<dbReference type="InterPro" id="IPR017610">
    <property type="entry name" value="tRNA_S-uridine_synth_MnmC_C"/>
</dbReference>
<dbReference type="Pfam" id="PF05430">
    <property type="entry name" value="Methyltransf_30"/>
    <property type="match status" value="1"/>
</dbReference>
<gene>
    <name evidence="10 13" type="primary">mnmC</name>
    <name evidence="13" type="ORF">NCTC10717_00154</name>
</gene>
<dbReference type="NCBIfam" id="TIGR03197">
    <property type="entry name" value="MnmC_Cterm"/>
    <property type="match status" value="1"/>
</dbReference>
<keyword evidence="1 10" id="KW-0963">Cytoplasm</keyword>
<dbReference type="HAMAP" id="MF_01102">
    <property type="entry name" value="MnmC"/>
    <property type="match status" value="1"/>
</dbReference>
<dbReference type="InterPro" id="IPR029063">
    <property type="entry name" value="SAM-dependent_MTases_sf"/>
</dbReference>
<dbReference type="RefSeq" id="WP_115217476.1">
    <property type="nucleotide sequence ID" value="NZ_UHIA01000003.1"/>
</dbReference>
<dbReference type="GO" id="GO:0016645">
    <property type="term" value="F:oxidoreductase activity, acting on the CH-NH group of donors"/>
    <property type="evidence" value="ECO:0007669"/>
    <property type="project" value="InterPro"/>
</dbReference>
<sequence>MAKLLDYAQIEYDSNSLRNRLYGDIYFNPQQGFAESEHVFIRGNRLAERFAALDRRTHFTIGETGFGSGMNCLLAADCFLKQAPDDCRLIYISCEKHPIPLEDLRRIHQNWENPERRAALYQQYPHCRHGFHWLHLHPRIDLLLLWGEANELLPELHGSVDAWFLDGFAPSKNADMWSPRIFQAIAAHSRLGSTIATFSVARQVRDGLNQVGFRLQKQSGFGRKRDMLVGEFQSNHNSAPHWTRLAPPINPHNSVKIIGAGLAGMASAWALAKRGIAVEIYHSPQRPAASQVPIAVPFLQVGREDTPMRRFQLAAWRYNKGFFAQLSAQFPEQIFLYPQDIVLSAKDDAAAERHRQIAAARLFSPDEYRLEADRHLILHGSGTIDTPALLNILSRHPLIRLIEQDIDSKQLETWQNDSVIFASAWHHDLLPQDWHRHLRPLRGQACIAGVTPHFEPAATCAHYSILPFADRQKIYIGSAYQPNCTDGSIRYADNELLLKHFQDSYPQYAAHYDSAFAGVRASSRDYLPFIGPIPNPQALKQAYHKWQFDKHIPIRANPEYPRAWYLHAGLGSKGCLTAFYGAELLAAMMLNSPLPIEESLISQLLPARALIRDIIRRQATN</sequence>
<dbReference type="GO" id="GO:0004808">
    <property type="term" value="F:tRNA (5-methylaminomethyl-2-thiouridylate)(34)-methyltransferase activity"/>
    <property type="evidence" value="ECO:0007669"/>
    <property type="project" value="UniProtKB-EC"/>
</dbReference>
<keyword evidence="8 10" id="KW-0560">Oxidoreductase</keyword>